<dbReference type="SUPFAM" id="SSF47413">
    <property type="entry name" value="lambda repressor-like DNA-binding domains"/>
    <property type="match status" value="1"/>
</dbReference>
<dbReference type="PROSITE" id="PS50943">
    <property type="entry name" value="HTH_CROC1"/>
    <property type="match status" value="1"/>
</dbReference>
<organism evidence="3 4">
    <name type="scientific">Candidatus Pelethenecus faecipullorum</name>
    <dbReference type="NCBI Taxonomy" id="2840900"/>
    <lineage>
        <taxon>Bacteria</taxon>
        <taxon>Bacillati</taxon>
        <taxon>Mycoplasmatota</taxon>
        <taxon>Mollicutes</taxon>
        <taxon>Candidatus Pelethenecus</taxon>
    </lineage>
</organism>
<gene>
    <name evidence="3" type="ORF">IAD46_03310</name>
</gene>
<dbReference type="InterPro" id="IPR001387">
    <property type="entry name" value="Cro/C1-type_HTH"/>
</dbReference>
<dbReference type="SMART" id="SM00530">
    <property type="entry name" value="HTH_XRE"/>
    <property type="match status" value="1"/>
</dbReference>
<evidence type="ECO:0000313" key="3">
    <source>
        <dbReference type="EMBL" id="HIT50035.1"/>
    </source>
</evidence>
<protein>
    <submittedName>
        <fullName evidence="3">Helix-turn-helix domain-containing protein</fullName>
    </submittedName>
</protein>
<dbReference type="PANTHER" id="PTHR46558:SF11">
    <property type="entry name" value="HTH-TYPE TRANSCRIPTIONAL REGULATOR XRE"/>
    <property type="match status" value="1"/>
</dbReference>
<dbReference type="Proteomes" id="UP000886758">
    <property type="component" value="Unassembled WGS sequence"/>
</dbReference>
<proteinExistence type="predicted"/>
<name>A0A9D1GQL9_9MOLU</name>
<accession>A0A9D1GQL9</accession>
<dbReference type="InterPro" id="IPR010982">
    <property type="entry name" value="Lambda_DNA-bd_dom_sf"/>
</dbReference>
<dbReference type="Pfam" id="PF01381">
    <property type="entry name" value="HTH_3"/>
    <property type="match status" value="1"/>
</dbReference>
<evidence type="ECO:0000313" key="4">
    <source>
        <dbReference type="Proteomes" id="UP000886758"/>
    </source>
</evidence>
<comment type="caution">
    <text evidence="3">The sequence shown here is derived from an EMBL/GenBank/DDBJ whole genome shotgun (WGS) entry which is preliminary data.</text>
</comment>
<reference evidence="3" key="1">
    <citation type="submission" date="2020-10" db="EMBL/GenBank/DDBJ databases">
        <authorList>
            <person name="Gilroy R."/>
        </authorList>
    </citation>
    <scope>NUCLEOTIDE SEQUENCE</scope>
    <source>
        <strain evidence="3">ChiW17-6978</strain>
    </source>
</reference>
<dbReference type="EMBL" id="DVLF01000102">
    <property type="protein sequence ID" value="HIT50035.1"/>
    <property type="molecule type" value="Genomic_DNA"/>
</dbReference>
<dbReference type="Gene3D" id="1.10.260.40">
    <property type="entry name" value="lambda repressor-like DNA-binding domains"/>
    <property type="match status" value="1"/>
</dbReference>
<keyword evidence="1" id="KW-0238">DNA-binding</keyword>
<evidence type="ECO:0000259" key="2">
    <source>
        <dbReference type="PROSITE" id="PS50943"/>
    </source>
</evidence>
<dbReference type="GO" id="GO:0003677">
    <property type="term" value="F:DNA binding"/>
    <property type="evidence" value="ECO:0007669"/>
    <property type="project" value="UniProtKB-KW"/>
</dbReference>
<reference evidence="3" key="2">
    <citation type="journal article" date="2021" name="PeerJ">
        <title>Extensive microbial diversity within the chicken gut microbiome revealed by metagenomics and culture.</title>
        <authorList>
            <person name="Gilroy R."/>
            <person name="Ravi A."/>
            <person name="Getino M."/>
            <person name="Pursley I."/>
            <person name="Horton D.L."/>
            <person name="Alikhan N.F."/>
            <person name="Baker D."/>
            <person name="Gharbi K."/>
            <person name="Hall N."/>
            <person name="Watson M."/>
            <person name="Adriaenssens E.M."/>
            <person name="Foster-Nyarko E."/>
            <person name="Jarju S."/>
            <person name="Secka A."/>
            <person name="Antonio M."/>
            <person name="Oren A."/>
            <person name="Chaudhuri R.R."/>
            <person name="La Ragione R."/>
            <person name="Hildebrand F."/>
            <person name="Pallen M.J."/>
        </authorList>
    </citation>
    <scope>NUCLEOTIDE SEQUENCE</scope>
    <source>
        <strain evidence="3">ChiW17-6978</strain>
    </source>
</reference>
<dbReference type="AlphaFoldDB" id="A0A9D1GQL9"/>
<sequence length="118" mass="13924">MYSDVIRYFRKYYHMTQDELAEKLNIKRHTICDWESGRTEPSIPYLKAVAEAFHITVDYLIGFDNTDGNLDHVVLKKYCPKSELEHNLIAQTLEMPIDQQERLRSIIVALKNFNKGEF</sequence>
<dbReference type="PANTHER" id="PTHR46558">
    <property type="entry name" value="TRACRIPTIONAL REGULATORY PROTEIN-RELATED-RELATED"/>
    <property type="match status" value="1"/>
</dbReference>
<dbReference type="CDD" id="cd00093">
    <property type="entry name" value="HTH_XRE"/>
    <property type="match status" value="1"/>
</dbReference>
<evidence type="ECO:0000256" key="1">
    <source>
        <dbReference type="ARBA" id="ARBA00023125"/>
    </source>
</evidence>
<feature type="domain" description="HTH cro/C1-type" evidence="2">
    <location>
        <begin position="6"/>
        <end position="60"/>
    </location>
</feature>